<dbReference type="SUPFAM" id="SSF53807">
    <property type="entry name" value="Helical backbone' metal receptor"/>
    <property type="match status" value="1"/>
</dbReference>
<evidence type="ECO:0000256" key="3">
    <source>
        <dbReference type="ARBA" id="ARBA00022448"/>
    </source>
</evidence>
<evidence type="ECO:0000313" key="9">
    <source>
        <dbReference type="Proteomes" id="UP000823989"/>
    </source>
</evidence>
<proteinExistence type="inferred from homology"/>
<keyword evidence="4 6" id="KW-0732">Signal</keyword>
<dbReference type="Pfam" id="PF01497">
    <property type="entry name" value="Peripla_BP_2"/>
    <property type="match status" value="1"/>
</dbReference>
<feature type="region of interest" description="Disordered" evidence="5">
    <location>
        <begin position="26"/>
        <end position="67"/>
    </location>
</feature>
<accession>A0A9D1QHK2</accession>
<reference evidence="8" key="2">
    <citation type="submission" date="2021-04" db="EMBL/GenBank/DDBJ databases">
        <authorList>
            <person name="Gilroy R."/>
        </authorList>
    </citation>
    <scope>NUCLEOTIDE SEQUENCE</scope>
    <source>
        <strain evidence="8">ChiHjej13B12-752</strain>
    </source>
</reference>
<dbReference type="AlphaFoldDB" id="A0A9D1QHK2"/>
<feature type="domain" description="Fe/B12 periplasmic-binding" evidence="7">
    <location>
        <begin position="80"/>
        <end position="356"/>
    </location>
</feature>
<dbReference type="InterPro" id="IPR051313">
    <property type="entry name" value="Bact_iron-sidero_bind"/>
</dbReference>
<comment type="subcellular location">
    <subcellularLocation>
        <location evidence="1">Cell envelope</location>
    </subcellularLocation>
</comment>
<keyword evidence="3" id="KW-0813">Transport</keyword>
<evidence type="ECO:0000256" key="5">
    <source>
        <dbReference type="SAM" id="MobiDB-lite"/>
    </source>
</evidence>
<dbReference type="PANTHER" id="PTHR30532">
    <property type="entry name" value="IRON III DICITRATE-BINDING PERIPLASMIC PROTEIN"/>
    <property type="match status" value="1"/>
</dbReference>
<dbReference type="InterPro" id="IPR002491">
    <property type="entry name" value="ABC_transptr_periplasmic_BD"/>
</dbReference>
<comment type="caution">
    <text evidence="8">The sequence shown here is derived from an EMBL/GenBank/DDBJ whole genome shotgun (WGS) entry which is preliminary data.</text>
</comment>
<gene>
    <name evidence="8" type="ORF">H9891_05855</name>
</gene>
<organism evidence="8 9">
    <name type="scientific">Candidatus Salinicoccus stercoripullorum</name>
    <dbReference type="NCBI Taxonomy" id="2838756"/>
    <lineage>
        <taxon>Bacteria</taxon>
        <taxon>Bacillati</taxon>
        <taxon>Bacillota</taxon>
        <taxon>Bacilli</taxon>
        <taxon>Bacillales</taxon>
        <taxon>Staphylococcaceae</taxon>
        <taxon>Salinicoccus</taxon>
    </lineage>
</organism>
<dbReference type="PROSITE" id="PS50983">
    <property type="entry name" value="FE_B12_PBP"/>
    <property type="match status" value="1"/>
</dbReference>
<reference evidence="8" key="1">
    <citation type="journal article" date="2021" name="PeerJ">
        <title>Extensive microbial diversity within the chicken gut microbiome revealed by metagenomics and culture.</title>
        <authorList>
            <person name="Gilroy R."/>
            <person name="Ravi A."/>
            <person name="Getino M."/>
            <person name="Pursley I."/>
            <person name="Horton D.L."/>
            <person name="Alikhan N.F."/>
            <person name="Baker D."/>
            <person name="Gharbi K."/>
            <person name="Hall N."/>
            <person name="Watson M."/>
            <person name="Adriaenssens E.M."/>
            <person name="Foster-Nyarko E."/>
            <person name="Jarju S."/>
            <person name="Secka A."/>
            <person name="Antonio M."/>
            <person name="Oren A."/>
            <person name="Chaudhuri R.R."/>
            <person name="La Ragione R."/>
            <person name="Hildebrand F."/>
            <person name="Pallen M.J."/>
        </authorList>
    </citation>
    <scope>NUCLEOTIDE SEQUENCE</scope>
    <source>
        <strain evidence="8">ChiHjej13B12-752</strain>
    </source>
</reference>
<evidence type="ECO:0000256" key="4">
    <source>
        <dbReference type="ARBA" id="ARBA00022729"/>
    </source>
</evidence>
<dbReference type="GO" id="GO:1901678">
    <property type="term" value="P:iron coordination entity transport"/>
    <property type="evidence" value="ECO:0007669"/>
    <property type="project" value="UniProtKB-ARBA"/>
</dbReference>
<protein>
    <submittedName>
        <fullName evidence="8">ABC transporter substrate-binding protein</fullName>
    </submittedName>
</protein>
<dbReference type="GO" id="GO:0030288">
    <property type="term" value="C:outer membrane-bounded periplasmic space"/>
    <property type="evidence" value="ECO:0007669"/>
    <property type="project" value="TreeGrafter"/>
</dbReference>
<feature type="signal peptide" evidence="6">
    <location>
        <begin position="1"/>
        <end position="20"/>
    </location>
</feature>
<evidence type="ECO:0000256" key="2">
    <source>
        <dbReference type="ARBA" id="ARBA00008814"/>
    </source>
</evidence>
<evidence type="ECO:0000313" key="8">
    <source>
        <dbReference type="EMBL" id="HIW12669.1"/>
    </source>
</evidence>
<feature type="compositionally biased region" description="Basic and acidic residues" evidence="5">
    <location>
        <begin position="27"/>
        <end position="43"/>
    </location>
</feature>
<sequence>MDFKKFYLMLAMAVMLVLSACGNGGETTEKDAGSDDADAKEGSDETITYENNYESGPPRGEEGETTEVNETVELPKNSDKVAIYDLGVASTFKALGIEENIIGLPKGDNNASLSEVNKDFESDEYANLGGLKPDEFETLAELQPEVIMIHGRQSNTQTVEEMEKAAPDAEIVFVAADSNNYFQDIMDMTEFLGEMYDVQDKADELVADMQTKLDEVNQTVTEADKDMLFIQTNGGDLSFHGVGGRYGFLYEDLGFTSAGDQEEDEVTDDHGNQVSFEFISETDPGVMLVMDRGAAVSDGEATPVDVVKNDVTQHVDAIENDNIIELNPQSWYLNSGGYLSGMAQLEEIEAGMAEIE</sequence>
<dbReference type="Proteomes" id="UP000823989">
    <property type="component" value="Unassembled WGS sequence"/>
</dbReference>
<evidence type="ECO:0000256" key="1">
    <source>
        <dbReference type="ARBA" id="ARBA00004196"/>
    </source>
</evidence>
<dbReference type="Gene3D" id="3.40.50.1980">
    <property type="entry name" value="Nitrogenase molybdenum iron protein domain"/>
    <property type="match status" value="2"/>
</dbReference>
<dbReference type="EMBL" id="DXHR01000018">
    <property type="protein sequence ID" value="HIW12669.1"/>
    <property type="molecule type" value="Genomic_DNA"/>
</dbReference>
<feature type="chain" id="PRO_5039050362" evidence="6">
    <location>
        <begin position="21"/>
        <end position="356"/>
    </location>
</feature>
<name>A0A9D1QHK2_9STAP</name>
<feature type="compositionally biased region" description="Polar residues" evidence="5">
    <location>
        <begin position="45"/>
        <end position="54"/>
    </location>
</feature>
<dbReference type="PROSITE" id="PS51257">
    <property type="entry name" value="PROKAR_LIPOPROTEIN"/>
    <property type="match status" value="1"/>
</dbReference>
<evidence type="ECO:0000256" key="6">
    <source>
        <dbReference type="SAM" id="SignalP"/>
    </source>
</evidence>
<evidence type="ECO:0000259" key="7">
    <source>
        <dbReference type="PROSITE" id="PS50983"/>
    </source>
</evidence>
<dbReference type="PANTHER" id="PTHR30532:SF28">
    <property type="entry name" value="PETROBACTIN-BINDING PROTEIN YCLQ"/>
    <property type="match status" value="1"/>
</dbReference>
<comment type="similarity">
    <text evidence="2">Belongs to the bacterial solute-binding protein 8 family.</text>
</comment>